<accession>A0ABD3VIN4</accession>
<evidence type="ECO:0000256" key="6">
    <source>
        <dbReference type="ARBA" id="ARBA00022448"/>
    </source>
</evidence>
<dbReference type="CDD" id="cd20263">
    <property type="entry name" value="Complex1_LYR_NDUFB9_LYRM3"/>
    <property type="match status" value="1"/>
</dbReference>
<dbReference type="AlphaFoldDB" id="A0ABD3VIN4"/>
<keyword evidence="10" id="KW-0249">Electron transport</keyword>
<dbReference type="Proteomes" id="UP001634394">
    <property type="component" value="Unassembled WGS sequence"/>
</dbReference>
<evidence type="ECO:0000256" key="9">
    <source>
        <dbReference type="ARBA" id="ARBA00022792"/>
    </source>
</evidence>
<dbReference type="InterPro" id="IPR045292">
    <property type="entry name" value="Complex1_LYR_NDUFB9_LYRM3"/>
</dbReference>
<comment type="similarity">
    <text evidence="3">Belongs to the complex I LYR family.</text>
</comment>
<comment type="subunit">
    <text evidence="4">Mammalian complex I is composed of 45 different subunits.</text>
</comment>
<evidence type="ECO:0000256" key="7">
    <source>
        <dbReference type="ARBA" id="ARBA00022553"/>
    </source>
</evidence>
<evidence type="ECO:0000256" key="10">
    <source>
        <dbReference type="ARBA" id="ARBA00022982"/>
    </source>
</evidence>
<feature type="domain" description="Complex 1 LYR protein" evidence="16">
    <location>
        <begin position="13"/>
        <end position="72"/>
    </location>
</feature>
<reference evidence="17 18" key="1">
    <citation type="submission" date="2024-11" db="EMBL/GenBank/DDBJ databases">
        <title>Chromosome-level genome assembly of the freshwater bivalve Anodonta woodiana.</title>
        <authorList>
            <person name="Chen X."/>
        </authorList>
    </citation>
    <scope>NUCLEOTIDE SEQUENCE [LARGE SCALE GENOMIC DNA]</scope>
    <source>
        <strain evidence="17">MN2024</strain>
        <tissue evidence="17">Gills</tissue>
    </source>
</reference>
<keyword evidence="6" id="KW-0813">Transport</keyword>
<dbReference type="PANTHER" id="PTHR12868">
    <property type="entry name" value="NADH-UBIQUINONE OXIDOREDUCTASE B22 SUBUNIT"/>
    <property type="match status" value="1"/>
</dbReference>
<evidence type="ECO:0000256" key="8">
    <source>
        <dbReference type="ARBA" id="ARBA00022660"/>
    </source>
</evidence>
<evidence type="ECO:0000313" key="17">
    <source>
        <dbReference type="EMBL" id="KAL3860398.1"/>
    </source>
</evidence>
<organism evidence="17 18">
    <name type="scientific">Sinanodonta woodiana</name>
    <name type="common">Chinese pond mussel</name>
    <name type="synonym">Anodonta woodiana</name>
    <dbReference type="NCBI Taxonomy" id="1069815"/>
    <lineage>
        <taxon>Eukaryota</taxon>
        <taxon>Metazoa</taxon>
        <taxon>Spiralia</taxon>
        <taxon>Lophotrochozoa</taxon>
        <taxon>Mollusca</taxon>
        <taxon>Bivalvia</taxon>
        <taxon>Autobranchia</taxon>
        <taxon>Heteroconchia</taxon>
        <taxon>Palaeoheterodonta</taxon>
        <taxon>Unionida</taxon>
        <taxon>Unionoidea</taxon>
        <taxon>Unionidae</taxon>
        <taxon>Unioninae</taxon>
        <taxon>Sinanodonta</taxon>
    </lineage>
</organism>
<evidence type="ECO:0000256" key="3">
    <source>
        <dbReference type="ARBA" id="ARBA00009508"/>
    </source>
</evidence>
<dbReference type="InterPro" id="IPR008011">
    <property type="entry name" value="Complex1_LYR_dom"/>
</dbReference>
<sequence length="143" mass="17561">MSYLQTKVLSHAQRVRKLYKDALREMYAHYYERAHVRFWCVMLRAKFDEHKNEPDMRKAKQLLLEGEKKLQENRHPFPFKFPHSPGGVAYGRHPPTPDWILDTWHPLEKAQYPEYFARRDVRKREFIERWEKKYGKSEDSHHH</sequence>
<evidence type="ECO:0000313" key="18">
    <source>
        <dbReference type="Proteomes" id="UP001634394"/>
    </source>
</evidence>
<dbReference type="InterPro" id="IPR033034">
    <property type="entry name" value="NDUFB9"/>
</dbReference>
<keyword evidence="8" id="KW-0679">Respiratory chain</keyword>
<keyword evidence="13" id="KW-0472">Membrane</keyword>
<dbReference type="Pfam" id="PF05347">
    <property type="entry name" value="Complex1_LYR"/>
    <property type="match status" value="1"/>
</dbReference>
<evidence type="ECO:0000256" key="2">
    <source>
        <dbReference type="ARBA" id="ARBA00004443"/>
    </source>
</evidence>
<evidence type="ECO:0000256" key="1">
    <source>
        <dbReference type="ARBA" id="ARBA00002920"/>
    </source>
</evidence>
<keyword evidence="7" id="KW-0597">Phosphoprotein</keyword>
<evidence type="ECO:0000256" key="14">
    <source>
        <dbReference type="ARBA" id="ARBA00030192"/>
    </source>
</evidence>
<comment type="caution">
    <text evidence="17">The sequence shown here is derived from an EMBL/GenBank/DDBJ whole genome shotgun (WGS) entry which is preliminary data.</text>
</comment>
<proteinExistence type="inferred from homology"/>
<comment type="subcellular location">
    <subcellularLocation>
        <location evidence="2">Mitochondrion inner membrane</location>
        <topology evidence="2">Peripheral membrane protein</topology>
        <orientation evidence="2">Matrix side</orientation>
    </subcellularLocation>
</comment>
<evidence type="ECO:0000256" key="12">
    <source>
        <dbReference type="ARBA" id="ARBA00023128"/>
    </source>
</evidence>
<gene>
    <name evidence="17" type="ORF">ACJMK2_010523</name>
</gene>
<evidence type="ECO:0000259" key="16">
    <source>
        <dbReference type="Pfam" id="PF05347"/>
    </source>
</evidence>
<comment type="function">
    <text evidence="1">Accessory subunit of the mitochondrial membrane respiratory chain NADH dehydrogenase (Complex I), that is believed to be not involved in catalysis. Complex I functions in the transfer of electrons from NADH to the respiratory chain. The immediate electron acceptor for the enzyme is believed to be ubiquinone.</text>
</comment>
<dbReference type="EMBL" id="JBJQND010000012">
    <property type="protein sequence ID" value="KAL3860398.1"/>
    <property type="molecule type" value="Genomic_DNA"/>
</dbReference>
<evidence type="ECO:0000256" key="4">
    <source>
        <dbReference type="ARBA" id="ARBA00011790"/>
    </source>
</evidence>
<evidence type="ECO:0000256" key="15">
    <source>
        <dbReference type="ARBA" id="ARBA00032528"/>
    </source>
</evidence>
<evidence type="ECO:0000256" key="5">
    <source>
        <dbReference type="ARBA" id="ARBA00018684"/>
    </source>
</evidence>
<dbReference type="GO" id="GO:0005743">
    <property type="term" value="C:mitochondrial inner membrane"/>
    <property type="evidence" value="ECO:0007669"/>
    <property type="project" value="UniProtKB-SubCell"/>
</dbReference>
<keyword evidence="18" id="KW-1185">Reference proteome</keyword>
<evidence type="ECO:0000256" key="11">
    <source>
        <dbReference type="ARBA" id="ARBA00022990"/>
    </source>
</evidence>
<keyword evidence="12" id="KW-0496">Mitochondrion</keyword>
<dbReference type="PANTHER" id="PTHR12868:SF0">
    <property type="entry name" value="NADH DEHYDROGENASE [UBIQUINONE] 1 BETA SUBCOMPLEX SUBUNIT 9"/>
    <property type="match status" value="1"/>
</dbReference>
<keyword evidence="11" id="KW-0007">Acetylation</keyword>
<evidence type="ECO:0000256" key="13">
    <source>
        <dbReference type="ARBA" id="ARBA00023136"/>
    </source>
</evidence>
<keyword evidence="9" id="KW-0999">Mitochondrion inner membrane</keyword>
<name>A0ABD3VIN4_SINWO</name>
<protein>
    <recommendedName>
        <fullName evidence="5">NADH dehydrogenase [ubiquinone] 1 beta subcomplex subunit 9</fullName>
    </recommendedName>
    <alternativeName>
        <fullName evidence="14">Complex I-B22</fullName>
    </alternativeName>
    <alternativeName>
        <fullName evidence="15">NADH-ubiquinone oxidoreductase B22 subunit</fullName>
    </alternativeName>
</protein>